<dbReference type="InterPro" id="IPR011701">
    <property type="entry name" value="MFS"/>
</dbReference>
<evidence type="ECO:0000256" key="8">
    <source>
        <dbReference type="ARBA" id="ARBA00023251"/>
    </source>
</evidence>
<feature type="transmembrane region" description="Helical" evidence="9">
    <location>
        <begin position="336"/>
        <end position="356"/>
    </location>
</feature>
<dbReference type="SUPFAM" id="SSF103473">
    <property type="entry name" value="MFS general substrate transporter"/>
    <property type="match status" value="2"/>
</dbReference>
<feature type="transmembrane region" description="Helical" evidence="9">
    <location>
        <begin position="167"/>
        <end position="184"/>
    </location>
</feature>
<feature type="transmembrane region" description="Helical" evidence="9">
    <location>
        <begin position="112"/>
        <end position="130"/>
    </location>
</feature>
<dbReference type="OrthoDB" id="9781469at2"/>
<dbReference type="GO" id="GO:0022857">
    <property type="term" value="F:transmembrane transporter activity"/>
    <property type="evidence" value="ECO:0007669"/>
    <property type="project" value="InterPro"/>
</dbReference>
<evidence type="ECO:0000256" key="4">
    <source>
        <dbReference type="ARBA" id="ARBA00022475"/>
    </source>
</evidence>
<keyword evidence="4" id="KW-1003">Cell membrane</keyword>
<evidence type="ECO:0000256" key="2">
    <source>
        <dbReference type="ARBA" id="ARBA00008537"/>
    </source>
</evidence>
<feature type="transmembrane region" description="Helical" evidence="9">
    <location>
        <begin position="302"/>
        <end position="324"/>
    </location>
</feature>
<keyword evidence="3" id="KW-0813">Transport</keyword>
<evidence type="ECO:0000256" key="3">
    <source>
        <dbReference type="ARBA" id="ARBA00022448"/>
    </source>
</evidence>
<evidence type="ECO:0000256" key="1">
    <source>
        <dbReference type="ARBA" id="ARBA00004651"/>
    </source>
</evidence>
<accession>A0A3B0BSE4</accession>
<dbReference type="GO" id="GO:0046677">
    <property type="term" value="P:response to antibiotic"/>
    <property type="evidence" value="ECO:0007669"/>
    <property type="project" value="UniProtKB-KW"/>
</dbReference>
<dbReference type="AlphaFoldDB" id="A0A3B0BSE4"/>
<evidence type="ECO:0000256" key="6">
    <source>
        <dbReference type="ARBA" id="ARBA00022989"/>
    </source>
</evidence>
<evidence type="ECO:0000256" key="7">
    <source>
        <dbReference type="ARBA" id="ARBA00023136"/>
    </source>
</evidence>
<name>A0A3B0BSE4_9ACTN</name>
<feature type="transmembrane region" description="Helical" evidence="9">
    <location>
        <begin position="436"/>
        <end position="455"/>
    </location>
</feature>
<dbReference type="Gene3D" id="1.20.1720.10">
    <property type="entry name" value="Multidrug resistance protein D"/>
    <property type="match status" value="1"/>
</dbReference>
<dbReference type="GO" id="GO:0005886">
    <property type="term" value="C:plasma membrane"/>
    <property type="evidence" value="ECO:0007669"/>
    <property type="project" value="UniProtKB-SubCell"/>
</dbReference>
<protein>
    <submittedName>
        <fullName evidence="11">DHA2 family efflux MFS transporter permease subunit</fullName>
    </submittedName>
</protein>
<dbReference type="Proteomes" id="UP000270343">
    <property type="component" value="Unassembled WGS sequence"/>
</dbReference>
<evidence type="ECO:0000313" key="11">
    <source>
        <dbReference type="EMBL" id="RKN74566.1"/>
    </source>
</evidence>
<dbReference type="InterPro" id="IPR036259">
    <property type="entry name" value="MFS_trans_sf"/>
</dbReference>
<organism evidence="11 12">
    <name type="scientific">Streptomyces klenkii</name>
    <dbReference type="NCBI Taxonomy" id="1420899"/>
    <lineage>
        <taxon>Bacteria</taxon>
        <taxon>Bacillati</taxon>
        <taxon>Actinomycetota</taxon>
        <taxon>Actinomycetes</taxon>
        <taxon>Kitasatosporales</taxon>
        <taxon>Streptomycetaceae</taxon>
        <taxon>Streptomyces</taxon>
    </lineage>
</organism>
<keyword evidence="12" id="KW-1185">Reference proteome</keyword>
<dbReference type="Gene3D" id="1.20.1250.20">
    <property type="entry name" value="MFS general substrate transporter like domains"/>
    <property type="match status" value="1"/>
</dbReference>
<dbReference type="RefSeq" id="WP_120755235.1">
    <property type="nucleotide sequence ID" value="NZ_JBIBGF010000004.1"/>
</dbReference>
<dbReference type="InterPro" id="IPR020846">
    <property type="entry name" value="MFS_dom"/>
</dbReference>
<feature type="transmembrane region" description="Helical" evidence="9">
    <location>
        <begin position="12"/>
        <end position="32"/>
    </location>
</feature>
<feature type="transmembrane region" description="Helical" evidence="9">
    <location>
        <begin position="205"/>
        <end position="223"/>
    </location>
</feature>
<dbReference type="InterPro" id="IPR004638">
    <property type="entry name" value="EmrB-like"/>
</dbReference>
<dbReference type="PANTHER" id="PTHR42718:SF9">
    <property type="entry name" value="MAJOR FACILITATOR SUPERFAMILY MULTIDRUG TRANSPORTER MFSC"/>
    <property type="match status" value="1"/>
</dbReference>
<feature type="transmembrane region" description="Helical" evidence="9">
    <location>
        <begin position="52"/>
        <end position="71"/>
    </location>
</feature>
<keyword evidence="5 9" id="KW-0812">Transmembrane</keyword>
<keyword evidence="6 9" id="KW-1133">Transmembrane helix</keyword>
<comment type="subcellular location">
    <subcellularLocation>
        <location evidence="1">Cell membrane</location>
        <topology evidence="1">Multi-pass membrane protein</topology>
    </subcellularLocation>
</comment>
<evidence type="ECO:0000256" key="5">
    <source>
        <dbReference type="ARBA" id="ARBA00022692"/>
    </source>
</evidence>
<dbReference type="PROSITE" id="PS50850">
    <property type="entry name" value="MFS"/>
    <property type="match status" value="1"/>
</dbReference>
<dbReference type="NCBIfam" id="TIGR00711">
    <property type="entry name" value="efflux_EmrB"/>
    <property type="match status" value="1"/>
</dbReference>
<sequence length="483" mass="49041">MSQSEPSTAKRKLSLLAACLGFVVVILDVSVVNVATDALSKDFGGSLSGLEWVINGYTLTFAAFLLSTGSLGDRFDPKRIYQVGFALFAVASFACGASTTLVALIVSRVVQGLGAAMIVPSSLSIVNKSFPDAGERAKAVSLWAAAGGLALALGPVVGGVLIDQLGWRSIFFVNVPIAVAGIWLTQANAPATVRAADAPRRSFDLLGQVLAVVALGTFTAAIIEANGRGWGSAFVIGCLVAFAVATIAFVAAEKRSSDPMLPLHLFGRKAFTSTSLIGVLVNFAFYGLIFVFSLFFQSVWDYSPIVAGLAFLPMTAAIMTANLSCGPLAKRYGARAVLITGSSLAALGYLGTLPAVHSGSYFAIVAQFLVAGFGIGLVVPAMTNAMLSAVDSGNIGIASGVLNASRQLGGLIGVAIMGLIVGDAKSDTFTSGLQTALGWAVAALVGCALLSAFGIHRAAKAKAAAAPAAATAPAAAKAAVPAK</sequence>
<keyword evidence="7 9" id="KW-0472">Membrane</keyword>
<comment type="caution">
    <text evidence="11">The sequence shown here is derived from an EMBL/GenBank/DDBJ whole genome shotgun (WGS) entry which is preliminary data.</text>
</comment>
<dbReference type="PANTHER" id="PTHR42718">
    <property type="entry name" value="MAJOR FACILITATOR SUPERFAMILY MULTIDRUG TRANSPORTER MFSC"/>
    <property type="match status" value="1"/>
</dbReference>
<evidence type="ECO:0000256" key="9">
    <source>
        <dbReference type="SAM" id="Phobius"/>
    </source>
</evidence>
<keyword evidence="8" id="KW-0046">Antibiotic resistance</keyword>
<feature type="domain" description="Major facilitator superfamily (MFS) profile" evidence="10">
    <location>
        <begin position="14"/>
        <end position="460"/>
    </location>
</feature>
<dbReference type="Pfam" id="PF07690">
    <property type="entry name" value="MFS_1"/>
    <property type="match status" value="1"/>
</dbReference>
<feature type="transmembrane region" description="Helical" evidence="9">
    <location>
        <begin position="142"/>
        <end position="161"/>
    </location>
</feature>
<feature type="transmembrane region" description="Helical" evidence="9">
    <location>
        <begin position="408"/>
        <end position="424"/>
    </location>
</feature>
<comment type="similarity">
    <text evidence="2">Belongs to the major facilitator superfamily. EmrB family.</text>
</comment>
<proteinExistence type="inferred from homology"/>
<feature type="transmembrane region" description="Helical" evidence="9">
    <location>
        <begin position="273"/>
        <end position="296"/>
    </location>
</feature>
<gene>
    <name evidence="11" type="ORF">D7231_12015</name>
</gene>
<feature type="transmembrane region" description="Helical" evidence="9">
    <location>
        <begin position="229"/>
        <end position="252"/>
    </location>
</feature>
<reference evidence="11 12" key="1">
    <citation type="journal article" date="2015" name="Antonie Van Leeuwenhoek">
        <title>Streptomyces klenkii sp. nov., isolated from deep marine sediment.</title>
        <authorList>
            <person name="Veyisoglu A."/>
            <person name="Sahin N."/>
        </authorList>
    </citation>
    <scope>NUCLEOTIDE SEQUENCE [LARGE SCALE GENOMIC DNA]</scope>
    <source>
        <strain evidence="11 12">KCTC 29202</strain>
    </source>
</reference>
<feature type="transmembrane region" description="Helical" evidence="9">
    <location>
        <begin position="362"/>
        <end position="387"/>
    </location>
</feature>
<dbReference type="CDD" id="cd17321">
    <property type="entry name" value="MFS_MMR_MDR_like"/>
    <property type="match status" value="1"/>
</dbReference>
<feature type="transmembrane region" description="Helical" evidence="9">
    <location>
        <begin position="83"/>
        <end position="106"/>
    </location>
</feature>
<evidence type="ECO:0000259" key="10">
    <source>
        <dbReference type="PROSITE" id="PS50850"/>
    </source>
</evidence>
<dbReference type="EMBL" id="RBAM01000004">
    <property type="protein sequence ID" value="RKN74566.1"/>
    <property type="molecule type" value="Genomic_DNA"/>
</dbReference>
<evidence type="ECO:0000313" key="12">
    <source>
        <dbReference type="Proteomes" id="UP000270343"/>
    </source>
</evidence>